<feature type="disulfide bond" evidence="11">
    <location>
        <begin position="67"/>
        <end position="76"/>
    </location>
</feature>
<evidence type="ECO:0000256" key="3">
    <source>
        <dbReference type="ARBA" id="ARBA00022525"/>
    </source>
</evidence>
<dbReference type="Pfam" id="PF00053">
    <property type="entry name" value="EGF_laminin"/>
    <property type="match status" value="5"/>
</dbReference>
<dbReference type="STRING" id="45351.A7S8P3"/>
<evidence type="ECO:0000259" key="12">
    <source>
        <dbReference type="PROSITE" id="PS50027"/>
    </source>
</evidence>
<dbReference type="AlphaFoldDB" id="A7S8P3"/>
<evidence type="ECO:0000256" key="5">
    <source>
        <dbReference type="ARBA" id="ARBA00022729"/>
    </source>
</evidence>
<feature type="disulfide bond" evidence="11">
    <location>
        <begin position="3"/>
        <end position="20"/>
    </location>
</feature>
<dbReference type="InterPro" id="IPR000742">
    <property type="entry name" value="EGF"/>
</dbReference>
<dbReference type="PANTHER" id="PTHR10574:SF406">
    <property type="entry name" value="LAMININ SUBUNIT ALPHA 5"/>
    <property type="match status" value="1"/>
</dbReference>
<dbReference type="InterPro" id="IPR002049">
    <property type="entry name" value="LE_dom"/>
</dbReference>
<feature type="disulfide bond" evidence="11">
    <location>
        <begin position="93"/>
        <end position="105"/>
    </location>
</feature>
<sequence length="270" mass="29060">CECDPKGALDASCSKFGGQCTCRRNVVGRKCDRCMASYTGFPNCRKCECSPVGSVSPDCDVTGHCTCTRGFGGRKCDRCASYGYYGYPNCKACNCDTRGSLSTFCGSWGQCQCRMNFEGLKCDQCRVGYYDFPRCKQCGCNPAGIQSAKIAHCTCKENVQGAECEQCKSMHFGLSIFNPKGCRPCGCNLNGTLGSIGDCDKDHGRCNCKAHVTGRECGRCADGYYGYQAADTFGCKRCNCKVGNSFGSYCDGFTGQCACMSNVGGIHCDR</sequence>
<accession>A7S8P3</accession>
<evidence type="ECO:0000313" key="14">
    <source>
        <dbReference type="Proteomes" id="UP000001593"/>
    </source>
</evidence>
<evidence type="ECO:0000256" key="8">
    <source>
        <dbReference type="ARBA" id="ARBA00023157"/>
    </source>
</evidence>
<evidence type="ECO:0000256" key="6">
    <source>
        <dbReference type="ARBA" id="ARBA00022737"/>
    </source>
</evidence>
<feature type="non-terminal residue" evidence="13">
    <location>
        <position position="270"/>
    </location>
</feature>
<dbReference type="SMART" id="SM00181">
    <property type="entry name" value="EGF"/>
    <property type="match status" value="4"/>
</dbReference>
<feature type="disulfide bond" evidence="11">
    <location>
        <begin position="208"/>
        <end position="217"/>
    </location>
</feature>
<dbReference type="PANTHER" id="PTHR10574">
    <property type="entry name" value="NETRIN/LAMININ-RELATED"/>
    <property type="match status" value="1"/>
</dbReference>
<dbReference type="PROSITE" id="PS50027">
    <property type="entry name" value="EGF_LAM_2"/>
    <property type="match status" value="4"/>
</dbReference>
<feature type="disulfide bond" evidence="11">
    <location>
        <begin position="47"/>
        <end position="59"/>
    </location>
</feature>
<comment type="similarity">
    <text evidence="2">Belongs to the EGF domain peptide family.</text>
</comment>
<dbReference type="CDD" id="cd00055">
    <property type="entry name" value="EGF_Lam"/>
    <property type="match status" value="5"/>
</dbReference>
<dbReference type="FunFam" id="2.10.25.10:FF:000034">
    <property type="entry name" value="Laminin subunit alpha 3"/>
    <property type="match status" value="1"/>
</dbReference>
<keyword evidence="7" id="KW-0084">Basement membrane</keyword>
<dbReference type="GO" id="GO:0005604">
    <property type="term" value="C:basement membrane"/>
    <property type="evidence" value="ECO:0007669"/>
    <property type="project" value="UniProtKB-SubCell"/>
</dbReference>
<evidence type="ECO:0000256" key="2">
    <source>
        <dbReference type="ARBA" id="ARBA00006373"/>
    </source>
</evidence>
<comment type="caution">
    <text evidence="11">Lacks conserved residue(s) required for the propagation of feature annotation.</text>
</comment>
<dbReference type="SUPFAM" id="SSF57196">
    <property type="entry name" value="EGF/Laminin"/>
    <property type="match status" value="5"/>
</dbReference>
<dbReference type="OMA" id="DTAICKQ"/>
<proteinExistence type="inferred from homology"/>
<evidence type="ECO:0000256" key="1">
    <source>
        <dbReference type="ARBA" id="ARBA00004302"/>
    </source>
</evidence>
<keyword evidence="8 11" id="KW-1015">Disulfide bond</keyword>
<feature type="domain" description="Laminin EGF-like" evidence="12">
    <location>
        <begin position="93"/>
        <end position="142"/>
    </location>
</feature>
<evidence type="ECO:0000256" key="11">
    <source>
        <dbReference type="PROSITE-ProRule" id="PRU00460"/>
    </source>
</evidence>
<feature type="disulfide bond" evidence="11">
    <location>
        <begin position="113"/>
        <end position="122"/>
    </location>
</feature>
<dbReference type="Gene3D" id="2.10.25.10">
    <property type="entry name" value="Laminin"/>
    <property type="match status" value="6"/>
</dbReference>
<organism evidence="13 14">
    <name type="scientific">Nematostella vectensis</name>
    <name type="common">Starlet sea anemone</name>
    <dbReference type="NCBI Taxonomy" id="45351"/>
    <lineage>
        <taxon>Eukaryota</taxon>
        <taxon>Metazoa</taxon>
        <taxon>Cnidaria</taxon>
        <taxon>Anthozoa</taxon>
        <taxon>Hexacorallia</taxon>
        <taxon>Actiniaria</taxon>
        <taxon>Edwardsiidae</taxon>
        <taxon>Nematostella</taxon>
    </lineage>
</organism>
<evidence type="ECO:0000256" key="4">
    <source>
        <dbReference type="ARBA" id="ARBA00022530"/>
    </source>
</evidence>
<keyword evidence="14" id="KW-1185">Reference proteome</keyword>
<dbReference type="FunFam" id="2.10.25.10:FF:000083">
    <property type="entry name" value="Laminin subunit alpha"/>
    <property type="match status" value="1"/>
</dbReference>
<dbReference type="eggNOG" id="KOG1836">
    <property type="taxonomic scope" value="Eukaryota"/>
</dbReference>
<keyword evidence="5" id="KW-0732">Signal</keyword>
<dbReference type="EMBL" id="DS469599">
    <property type="protein sequence ID" value="EDO39906.1"/>
    <property type="molecule type" value="Genomic_DNA"/>
</dbReference>
<dbReference type="FunFam" id="2.10.25.10:FF:000090">
    <property type="entry name" value="laminin subunit alpha"/>
    <property type="match status" value="1"/>
</dbReference>
<evidence type="ECO:0000256" key="7">
    <source>
        <dbReference type="ARBA" id="ARBA00022869"/>
    </source>
</evidence>
<dbReference type="PROSITE" id="PS01248">
    <property type="entry name" value="EGF_LAM_1"/>
    <property type="match status" value="2"/>
</dbReference>
<dbReference type="InParanoid" id="A7S8P3"/>
<protein>
    <recommendedName>
        <fullName evidence="12">Laminin EGF-like domain-containing protein</fullName>
    </recommendedName>
</protein>
<dbReference type="HOGENOM" id="CLU_1032791_0_0_1"/>
<evidence type="ECO:0000313" key="13">
    <source>
        <dbReference type="EMBL" id="EDO39906.1"/>
    </source>
</evidence>
<feature type="disulfide bond" evidence="11">
    <location>
        <begin position="22"/>
        <end position="31"/>
    </location>
</feature>
<dbReference type="Proteomes" id="UP000001593">
    <property type="component" value="Unassembled WGS sequence"/>
</dbReference>
<reference evidence="13 14" key="1">
    <citation type="journal article" date="2007" name="Science">
        <title>Sea anemone genome reveals ancestral eumetazoan gene repertoire and genomic organization.</title>
        <authorList>
            <person name="Putnam N.H."/>
            <person name="Srivastava M."/>
            <person name="Hellsten U."/>
            <person name="Dirks B."/>
            <person name="Chapman J."/>
            <person name="Salamov A."/>
            <person name="Terry A."/>
            <person name="Shapiro H."/>
            <person name="Lindquist E."/>
            <person name="Kapitonov V.V."/>
            <person name="Jurka J."/>
            <person name="Genikhovich G."/>
            <person name="Grigoriev I.V."/>
            <person name="Lucas S.M."/>
            <person name="Steele R.E."/>
            <person name="Finnerty J.R."/>
            <person name="Technau U."/>
            <person name="Martindale M.Q."/>
            <person name="Rokhsar D.S."/>
        </authorList>
    </citation>
    <scope>NUCLEOTIDE SEQUENCE [LARGE SCALE GENOMIC DNA]</scope>
    <source>
        <strain evidence="14">CH2 X CH6</strain>
    </source>
</reference>
<comment type="subcellular location">
    <subcellularLocation>
        <location evidence="1">Secreted</location>
        <location evidence="1">Extracellular space</location>
        <location evidence="1">Extracellular matrix</location>
        <location evidence="1">Basement membrane</location>
    </subcellularLocation>
</comment>
<name>A7S8P3_NEMVE</name>
<keyword evidence="4" id="KW-0272">Extracellular matrix</keyword>
<dbReference type="SMART" id="SM00180">
    <property type="entry name" value="EGF_Lam"/>
    <property type="match status" value="6"/>
</dbReference>
<gene>
    <name evidence="13" type="ORF">NEMVEDRAFT_v1g109158</name>
</gene>
<dbReference type="PhylomeDB" id="A7S8P3"/>
<feature type="domain" description="Laminin EGF-like" evidence="12">
    <location>
        <begin position="47"/>
        <end position="92"/>
    </location>
</feature>
<feature type="domain" description="Laminin EGF-like" evidence="12">
    <location>
        <begin position="185"/>
        <end position="237"/>
    </location>
</feature>
<keyword evidence="3" id="KW-0964">Secreted</keyword>
<keyword evidence="10 11" id="KW-0424">Laminin EGF-like domain</keyword>
<dbReference type="PRINTS" id="PR00011">
    <property type="entry name" value="EGFLAMININ"/>
</dbReference>
<evidence type="ECO:0000256" key="9">
    <source>
        <dbReference type="ARBA" id="ARBA00023180"/>
    </source>
</evidence>
<evidence type="ECO:0000256" key="10">
    <source>
        <dbReference type="ARBA" id="ARBA00023292"/>
    </source>
</evidence>
<dbReference type="FunFam" id="2.10.25.10:FF:000082">
    <property type="entry name" value="Laminin subunit alpha 1"/>
    <property type="match status" value="1"/>
</dbReference>
<feature type="domain" description="Laminin EGF-like" evidence="12">
    <location>
        <begin position="1"/>
        <end position="46"/>
    </location>
</feature>
<dbReference type="InterPro" id="IPR050440">
    <property type="entry name" value="Laminin/Netrin_ECM"/>
</dbReference>
<keyword evidence="9" id="KW-0325">Glycoprotein</keyword>
<feature type="disulfide bond" evidence="11">
    <location>
        <begin position="1"/>
        <end position="13"/>
    </location>
</feature>
<keyword evidence="6" id="KW-0677">Repeat</keyword>